<dbReference type="Proteomes" id="UP000700596">
    <property type="component" value="Unassembled WGS sequence"/>
</dbReference>
<evidence type="ECO:0000313" key="2">
    <source>
        <dbReference type="Proteomes" id="UP000700596"/>
    </source>
</evidence>
<proteinExistence type="predicted"/>
<comment type="caution">
    <text evidence="1">The sequence shown here is derived from an EMBL/GenBank/DDBJ whole genome shotgun (WGS) entry which is preliminary data.</text>
</comment>
<evidence type="ECO:0000313" key="1">
    <source>
        <dbReference type="EMBL" id="KAH7139379.1"/>
    </source>
</evidence>
<reference evidence="1" key="1">
    <citation type="journal article" date="2021" name="Nat. Commun.">
        <title>Genetic determinants of endophytism in the Arabidopsis root mycobiome.</title>
        <authorList>
            <person name="Mesny F."/>
            <person name="Miyauchi S."/>
            <person name="Thiergart T."/>
            <person name="Pickel B."/>
            <person name="Atanasova L."/>
            <person name="Karlsson M."/>
            <person name="Huettel B."/>
            <person name="Barry K.W."/>
            <person name="Haridas S."/>
            <person name="Chen C."/>
            <person name="Bauer D."/>
            <person name="Andreopoulos W."/>
            <person name="Pangilinan J."/>
            <person name="LaButti K."/>
            <person name="Riley R."/>
            <person name="Lipzen A."/>
            <person name="Clum A."/>
            <person name="Drula E."/>
            <person name="Henrissat B."/>
            <person name="Kohler A."/>
            <person name="Grigoriev I.V."/>
            <person name="Martin F.M."/>
            <person name="Hacquard S."/>
        </authorList>
    </citation>
    <scope>NUCLEOTIDE SEQUENCE</scope>
    <source>
        <strain evidence="1">MPI-CAGE-CH-0243</strain>
    </source>
</reference>
<sequence>MHSPGDTLWRHHHALTEKHVKLNPGQGGMFPSQIPKDHRFFFSSFACQRRFEEWANVLRYDVTWESALSMLTWVSSGSARGLLERQEILRWPPSRPDLDDNLQIHLPAMSAKFQGDGIRRAPGPMQAHCANCVPGCSESTPDRDMKYRQIATTCFVGLANCTICRCRFSFPIWRGFFYLPSPPRWGPKTVSESQTTLTAIVNLRVDWPAGWR</sequence>
<name>A0A9P9ELQ2_9PLEO</name>
<protein>
    <submittedName>
        <fullName evidence="1">Uncharacterized protein</fullName>
    </submittedName>
</protein>
<keyword evidence="2" id="KW-1185">Reference proteome</keyword>
<dbReference type="EMBL" id="JAGMWT010000001">
    <property type="protein sequence ID" value="KAH7139379.1"/>
    <property type="molecule type" value="Genomic_DNA"/>
</dbReference>
<accession>A0A9P9ELQ2</accession>
<organism evidence="1 2">
    <name type="scientific">Dendryphion nanum</name>
    <dbReference type="NCBI Taxonomy" id="256645"/>
    <lineage>
        <taxon>Eukaryota</taxon>
        <taxon>Fungi</taxon>
        <taxon>Dikarya</taxon>
        <taxon>Ascomycota</taxon>
        <taxon>Pezizomycotina</taxon>
        <taxon>Dothideomycetes</taxon>
        <taxon>Pleosporomycetidae</taxon>
        <taxon>Pleosporales</taxon>
        <taxon>Torulaceae</taxon>
        <taxon>Dendryphion</taxon>
    </lineage>
</organism>
<dbReference type="AlphaFoldDB" id="A0A9P9ELQ2"/>
<gene>
    <name evidence="1" type="ORF">B0J11DRAFT_516670</name>
</gene>